<keyword evidence="2" id="KW-1185">Reference proteome</keyword>
<gene>
    <name evidence="1" type="ORF">PW52_10130</name>
</gene>
<dbReference type="Proteomes" id="UP000032578">
    <property type="component" value="Unassembled WGS sequence"/>
</dbReference>
<reference evidence="1 2" key="1">
    <citation type="submission" date="2014-11" db="EMBL/GenBank/DDBJ databases">
        <title>Tamlana sedimentorum sp. nov., isolated from shallow sand sediments of the Sea of Japan.</title>
        <authorList>
            <person name="Romanenko L.A."/>
        </authorList>
    </citation>
    <scope>NUCLEOTIDE SEQUENCE [LARGE SCALE GENOMIC DNA]</scope>
    <source>
        <strain evidence="1 2">JCM 19808</strain>
    </source>
</reference>
<dbReference type="AlphaFoldDB" id="A0A0D7W8R3"/>
<dbReference type="SUPFAM" id="SSF50965">
    <property type="entry name" value="Galactose oxidase, central domain"/>
    <property type="match status" value="1"/>
</dbReference>
<evidence type="ECO:0000313" key="2">
    <source>
        <dbReference type="Proteomes" id="UP000032578"/>
    </source>
</evidence>
<proteinExistence type="predicted"/>
<sequence length="257" mass="30586">MKHCLYIFISFSFSVFSQNIETKFTKSIPFKADIIFSIDNFKNVFYKKENVFYVDSKDRKTSYNNIQLGELADANTFNPLKINLFYKDFNTVVILDNRLAEIFKIDFNSLHPYRTITHISTAFDNTIWVFNQDLQNLELYNYKTNKVKAQTRPIQSEVLDIESNYNYCWLLTKNYLYVYNYFGSLIKKIDNEGYTKIAQSNENIILKKDNELFFLEENSTFAQPIQTSNLKIKQFFVTNESLYIYNNESLQEFQLKI</sequence>
<name>A0A0D7W8R3_9FLAO</name>
<dbReference type="PATRIC" id="fig|1435349.4.peg.3020"/>
<dbReference type="EMBL" id="JTDW01000006">
    <property type="protein sequence ID" value="KJD35444.1"/>
    <property type="molecule type" value="Genomic_DNA"/>
</dbReference>
<evidence type="ECO:0000313" key="1">
    <source>
        <dbReference type="EMBL" id="KJD35444.1"/>
    </source>
</evidence>
<dbReference type="OrthoDB" id="1143207at2"/>
<accession>A0A0D7W8R3</accession>
<comment type="caution">
    <text evidence="1">The sequence shown here is derived from an EMBL/GenBank/DDBJ whole genome shotgun (WGS) entry which is preliminary data.</text>
</comment>
<protein>
    <submittedName>
        <fullName evidence="1">Uncharacterized protein</fullName>
    </submittedName>
</protein>
<dbReference type="InterPro" id="IPR011043">
    <property type="entry name" value="Gal_Oxase/kelch_b-propeller"/>
</dbReference>
<dbReference type="STRING" id="1435349.PW52_10130"/>
<organism evidence="1 2">
    <name type="scientific">Neotamlana sedimentorum</name>
    <dbReference type="NCBI Taxonomy" id="1435349"/>
    <lineage>
        <taxon>Bacteria</taxon>
        <taxon>Pseudomonadati</taxon>
        <taxon>Bacteroidota</taxon>
        <taxon>Flavobacteriia</taxon>
        <taxon>Flavobacteriales</taxon>
        <taxon>Flavobacteriaceae</taxon>
        <taxon>Neotamlana</taxon>
    </lineage>
</organism>
<dbReference type="RefSeq" id="WP_044632826.1">
    <property type="nucleotide sequence ID" value="NZ_JTDW01000006.1"/>
</dbReference>